<reference evidence="2 3" key="1">
    <citation type="submission" date="2017-08" db="EMBL/GenBank/DDBJ databases">
        <title>Fine stratification of microbial communities through a metagenomic profile of the photic zone.</title>
        <authorList>
            <person name="Haro-Moreno J.M."/>
            <person name="Lopez-Perez M."/>
            <person name="De La Torre J."/>
            <person name="Picazo A."/>
            <person name="Camacho A."/>
            <person name="Rodriguez-Valera F."/>
        </authorList>
    </citation>
    <scope>NUCLEOTIDE SEQUENCE [LARGE SCALE GENOMIC DNA]</scope>
    <source>
        <strain evidence="2">MED-G28</strain>
    </source>
</reference>
<keyword evidence="1" id="KW-0812">Transmembrane</keyword>
<feature type="transmembrane region" description="Helical" evidence="1">
    <location>
        <begin position="112"/>
        <end position="130"/>
    </location>
</feature>
<accession>A0A2A5W8P1</accession>
<dbReference type="Proteomes" id="UP000219329">
    <property type="component" value="Unassembled WGS sequence"/>
</dbReference>
<evidence type="ECO:0000256" key="1">
    <source>
        <dbReference type="SAM" id="Phobius"/>
    </source>
</evidence>
<sequence>MGLFEYVAVLTSIIIGLGMAQLLQGLIRLIQHPEQAKPYWVHLLWVFYMFLFAVFWWWWEFNLNAIEEWTFGIYLFLIVYAVFVFLLCSILFPTNFSGYDGFKGYFFAKRAWFFGLFCFAELIGLGDSLIKGLDYFYSLGLRYFIATMLHVVFAAVAIFTQNEKFHGAIAVAAITYLVVSGFLDYETVGQNN</sequence>
<name>A0A2A5W8P1_9GAMM</name>
<feature type="transmembrane region" description="Helical" evidence="1">
    <location>
        <begin position="136"/>
        <end position="158"/>
    </location>
</feature>
<comment type="caution">
    <text evidence="2">The sequence shown here is derived from an EMBL/GenBank/DDBJ whole genome shotgun (WGS) entry which is preliminary data.</text>
</comment>
<feature type="transmembrane region" description="Helical" evidence="1">
    <location>
        <begin position="165"/>
        <end position="183"/>
    </location>
</feature>
<proteinExistence type="predicted"/>
<evidence type="ECO:0000313" key="2">
    <source>
        <dbReference type="EMBL" id="PDH32741.1"/>
    </source>
</evidence>
<protein>
    <submittedName>
        <fullName evidence="2">Uncharacterized protein</fullName>
    </submittedName>
</protein>
<evidence type="ECO:0000313" key="3">
    <source>
        <dbReference type="Proteomes" id="UP000219329"/>
    </source>
</evidence>
<dbReference type="AlphaFoldDB" id="A0A2A5W8P1"/>
<keyword evidence="1" id="KW-0472">Membrane</keyword>
<feature type="transmembrane region" description="Helical" evidence="1">
    <location>
        <begin position="71"/>
        <end position="92"/>
    </location>
</feature>
<keyword evidence="1" id="KW-1133">Transmembrane helix</keyword>
<dbReference type="EMBL" id="NTJZ01000013">
    <property type="protein sequence ID" value="PDH32741.1"/>
    <property type="molecule type" value="Genomic_DNA"/>
</dbReference>
<feature type="transmembrane region" description="Helical" evidence="1">
    <location>
        <begin position="6"/>
        <end position="27"/>
    </location>
</feature>
<gene>
    <name evidence="2" type="ORF">CNF02_10785</name>
</gene>
<feature type="transmembrane region" description="Helical" evidence="1">
    <location>
        <begin position="39"/>
        <end position="59"/>
    </location>
</feature>
<organism evidence="2 3">
    <name type="scientific">OM182 bacterium MED-G28</name>
    <dbReference type="NCBI Taxonomy" id="1986256"/>
    <lineage>
        <taxon>Bacteria</taxon>
        <taxon>Pseudomonadati</taxon>
        <taxon>Pseudomonadota</taxon>
        <taxon>Gammaproteobacteria</taxon>
        <taxon>OMG group</taxon>
        <taxon>OM182 clade</taxon>
    </lineage>
</organism>